<name>A0A835Z3M5_9STRA</name>
<evidence type="ECO:0000256" key="6">
    <source>
        <dbReference type="ARBA" id="ARBA00023619"/>
    </source>
</evidence>
<evidence type="ECO:0000256" key="1">
    <source>
        <dbReference type="ARBA" id="ARBA00011073"/>
    </source>
</evidence>
<feature type="compositionally biased region" description="Polar residues" evidence="9">
    <location>
        <begin position="122"/>
        <end position="132"/>
    </location>
</feature>
<reference evidence="11" key="1">
    <citation type="submission" date="2021-02" db="EMBL/GenBank/DDBJ databases">
        <title>First Annotated Genome of the Yellow-green Alga Tribonema minus.</title>
        <authorList>
            <person name="Mahan K.M."/>
        </authorList>
    </citation>
    <scope>NUCLEOTIDE SEQUENCE</scope>
    <source>
        <strain evidence="11">UTEX B ZZ1240</strain>
    </source>
</reference>
<dbReference type="Pfam" id="PF00082">
    <property type="entry name" value="Peptidase_S8"/>
    <property type="match status" value="1"/>
</dbReference>
<dbReference type="PANTHER" id="PTHR43806">
    <property type="entry name" value="PEPTIDASE S8"/>
    <property type="match status" value="1"/>
</dbReference>
<comment type="caution">
    <text evidence="11">The sequence shown here is derived from an EMBL/GenBank/DDBJ whole genome shotgun (WGS) entry which is preliminary data.</text>
</comment>
<sequence>MITRSSRTSDTIATINKQRRKRPLPTMWRLASLACLVLQACTAPLAVLGSDQDAQRWRIVLDERPAAARQGLARVKEVLATDKAQVQHGDLLSALPELGLAYATATPALARRLAKIEGVDSVTPSKSGQYLQPPSRRPQQLEEGSAAAAAAPAPDSGGDGSVLAASDGDAQVALQRDSSQHKQRNRHDQPKKHKKQQQGKKDKKDKHLHTGPYPGLTGLQWGLKAIDANKAWKAGLRGMMGEGENRRPVRVAVLDQGFYPQHPTLAANVNMDLSKSFVKGEDLRWRPKRAQYNAFSHGTWTAGIIAGVDRGGAGTTGVAPEAELLLIKVISDNADSSQEEDIFRGMHYAVDNGADIINLSLGAGPAKTTDDGVRESIHAFTRAVAYATAHNVTVIAAAGNELFDFDKAHDQAVWPAQLADVIAVAATGPYLLGKRPHANLDRPAFEHSNYGGSVIATRRSATATGPYLLGKRPHANLDRPAFEYSNYGASVIAFAAPGGGTRGLADGNREHCRVPELGVGQRAACYNLDLVYGACCHDPDRGYYHDFNFGTSAAAPHAAGVAALAMSRAGRRLAPSEVRSALIAAADDLGPPGRDPRFGFGRVNAGRLTEIQLL</sequence>
<dbReference type="OrthoDB" id="47548at2759"/>
<organism evidence="11 12">
    <name type="scientific">Tribonema minus</name>
    <dbReference type="NCBI Taxonomy" id="303371"/>
    <lineage>
        <taxon>Eukaryota</taxon>
        <taxon>Sar</taxon>
        <taxon>Stramenopiles</taxon>
        <taxon>Ochrophyta</taxon>
        <taxon>PX clade</taxon>
        <taxon>Xanthophyceae</taxon>
        <taxon>Tribonematales</taxon>
        <taxon>Tribonemataceae</taxon>
        <taxon>Tribonema</taxon>
    </lineage>
</organism>
<keyword evidence="4 8" id="KW-0720">Serine protease</keyword>
<evidence type="ECO:0000256" key="4">
    <source>
        <dbReference type="ARBA" id="ARBA00022825"/>
    </source>
</evidence>
<keyword evidence="2 8" id="KW-0645">Protease</keyword>
<dbReference type="InterPro" id="IPR015500">
    <property type="entry name" value="Peptidase_S8_subtilisin-rel"/>
</dbReference>
<evidence type="ECO:0000256" key="8">
    <source>
        <dbReference type="PROSITE-ProRule" id="PRU01240"/>
    </source>
</evidence>
<comment type="catalytic activity">
    <reaction evidence="5">
        <text>Hydrolysis of proteins with broad specificity for peptide bonds, and a preference for a large uncharged residue in P1. Hydrolyzes peptide amides.</text>
        <dbReference type="EC" id="3.4.21.62"/>
    </reaction>
</comment>
<dbReference type="EC" id="3.4.21.62" evidence="6"/>
<evidence type="ECO:0000259" key="10">
    <source>
        <dbReference type="Pfam" id="PF00082"/>
    </source>
</evidence>
<dbReference type="SUPFAM" id="SSF52743">
    <property type="entry name" value="Subtilisin-like"/>
    <property type="match status" value="1"/>
</dbReference>
<evidence type="ECO:0000256" key="3">
    <source>
        <dbReference type="ARBA" id="ARBA00022801"/>
    </source>
</evidence>
<evidence type="ECO:0000313" key="11">
    <source>
        <dbReference type="EMBL" id="KAG5181638.1"/>
    </source>
</evidence>
<dbReference type="PROSITE" id="PS00138">
    <property type="entry name" value="SUBTILASE_SER"/>
    <property type="match status" value="1"/>
</dbReference>
<dbReference type="Proteomes" id="UP000664859">
    <property type="component" value="Unassembled WGS sequence"/>
</dbReference>
<feature type="compositionally biased region" description="Low complexity" evidence="9">
    <location>
        <begin position="144"/>
        <end position="156"/>
    </location>
</feature>
<accession>A0A835Z3M5</accession>
<evidence type="ECO:0000256" key="5">
    <source>
        <dbReference type="ARBA" id="ARBA00023529"/>
    </source>
</evidence>
<dbReference type="PRINTS" id="PR00723">
    <property type="entry name" value="SUBTILISIN"/>
</dbReference>
<feature type="active site" description="Charge relay system" evidence="7 8">
    <location>
        <position position="297"/>
    </location>
</feature>
<feature type="active site" description="Charge relay system" evidence="7 8">
    <location>
        <position position="552"/>
    </location>
</feature>
<dbReference type="GO" id="GO:0004252">
    <property type="term" value="F:serine-type endopeptidase activity"/>
    <property type="evidence" value="ECO:0007669"/>
    <property type="project" value="UniProtKB-UniRule"/>
</dbReference>
<keyword evidence="3 8" id="KW-0378">Hydrolase</keyword>
<evidence type="ECO:0000313" key="12">
    <source>
        <dbReference type="Proteomes" id="UP000664859"/>
    </source>
</evidence>
<evidence type="ECO:0000256" key="9">
    <source>
        <dbReference type="SAM" id="MobiDB-lite"/>
    </source>
</evidence>
<feature type="domain" description="Peptidase S8/S53" evidence="10">
    <location>
        <begin position="249"/>
        <end position="601"/>
    </location>
</feature>
<feature type="active site" description="Charge relay system" evidence="7 8">
    <location>
        <position position="255"/>
    </location>
</feature>
<dbReference type="EMBL" id="JAFCMP010000312">
    <property type="protein sequence ID" value="KAG5181638.1"/>
    <property type="molecule type" value="Genomic_DNA"/>
</dbReference>
<dbReference type="InterPro" id="IPR000209">
    <property type="entry name" value="Peptidase_S8/S53_dom"/>
</dbReference>
<dbReference type="PANTHER" id="PTHR43806:SF11">
    <property type="entry name" value="CEREVISIN-RELATED"/>
    <property type="match status" value="1"/>
</dbReference>
<dbReference type="GO" id="GO:0006508">
    <property type="term" value="P:proteolysis"/>
    <property type="evidence" value="ECO:0007669"/>
    <property type="project" value="UniProtKB-KW"/>
</dbReference>
<dbReference type="PROSITE" id="PS51892">
    <property type="entry name" value="SUBTILASE"/>
    <property type="match status" value="1"/>
</dbReference>
<dbReference type="InterPro" id="IPR036852">
    <property type="entry name" value="Peptidase_S8/S53_dom_sf"/>
</dbReference>
<dbReference type="AlphaFoldDB" id="A0A835Z3M5"/>
<gene>
    <name evidence="11" type="ORF">JKP88DRAFT_321030</name>
</gene>
<feature type="region of interest" description="Disordered" evidence="9">
    <location>
        <begin position="121"/>
        <end position="214"/>
    </location>
</feature>
<feature type="compositionally biased region" description="Basic residues" evidence="9">
    <location>
        <begin position="181"/>
        <end position="209"/>
    </location>
</feature>
<keyword evidence="12" id="KW-1185">Reference proteome</keyword>
<evidence type="ECO:0000256" key="2">
    <source>
        <dbReference type="ARBA" id="ARBA00022670"/>
    </source>
</evidence>
<dbReference type="Gene3D" id="3.40.50.200">
    <property type="entry name" value="Peptidase S8/S53 domain"/>
    <property type="match status" value="1"/>
</dbReference>
<dbReference type="InterPro" id="IPR023828">
    <property type="entry name" value="Peptidase_S8_Ser-AS"/>
</dbReference>
<evidence type="ECO:0000256" key="7">
    <source>
        <dbReference type="PIRSR" id="PIRSR615500-1"/>
    </source>
</evidence>
<dbReference type="InterPro" id="IPR050131">
    <property type="entry name" value="Peptidase_S8_subtilisin-like"/>
</dbReference>
<proteinExistence type="inferred from homology"/>
<protein>
    <recommendedName>
        <fullName evidence="6">subtilisin</fullName>
        <ecNumber evidence="6">3.4.21.62</ecNumber>
    </recommendedName>
</protein>
<comment type="similarity">
    <text evidence="1 8">Belongs to the peptidase S8 family.</text>
</comment>